<dbReference type="SUPFAM" id="SSF51120">
    <property type="entry name" value="beta-Roll"/>
    <property type="match status" value="1"/>
</dbReference>
<dbReference type="InterPro" id="IPR011049">
    <property type="entry name" value="Serralysin-like_metalloprot_C"/>
</dbReference>
<sequence>MPVNNTIMRRTKIKIAPKVKPSLSQIRLRAARGLPLTDSANFRSKESEIFKYDGNIAPAGTVSAGNNSDTVSAGNNTDTVSVGNNTDTVSAGNNADTVSAGNNTDTVSAGNNTDTVSVGNNTDTVSAGNNADTVSAGNNADTVSAGNNADTVSAGNNADIASVGNNVDTVSAGNNVQHNRDISQAGSEYGKDKGFYKLQDAYKAVGSSAREDITFSNEPKTHRLVSLDEKHSNSFTFSVKQTGNARSEVIVGTNTDAGATKLIQTNNVRPEYVCEINRKPTRKVLDKNNADVGKAADTSESVVANYPIEISQKNPAPHDFRTANDDKIINSEHSKRSEVSNSTREEGSVLAASCVTLVSDASKLAGLETAVPPKIDKTKTFVKPPNSGKRKADEFEVHGCNSTSVEPKIGNRREMSNFIEKVSLRSLRKRPRIQAPPSSGAEEDNFIMVSSANVCASNEFNMRLEAPNKITSVITEGQKSVSQNIKFRKTLKANDKYLRECDNAEHKITPPSLPPCTETVAGNACILIKDPGLRIHQDHSEECVMQCHSPETIAHAETVYVGSSKTECNSFTDRAASPSVSTVPTLHKNQSSGNLIAEESQPVSIRGAPIEATDLTSVVPHHQEQQTKTITSASPSKQSSVNSVNISSRVATISIPEGSLREDMTVSVSAATSTPPTSLVQVASSRPLSAHIGSCSVSHSGQSTRYLQLQDSEISDNQIGQILKRPDQRHPLKIESRSLIVKSPSVTRYAPDKSPGMQSPIYTSQFETESGLAGLPHLETSTLVVIPNQSTYSNPALSPALSEFPSAGSSSVCFRPSSTLILNKPSASSAVLHQPSVPSAVLHQPSVPSAVLHQPFTLSAVRQPSVPSAVLHQPSVSSAVLRQPSVPSAVLHQPSVPSAVLHQPSTLSAVRQLSVPSALLRRSSASPAFFRQSTSPSVIQQSVPSAYITQSASPAHLQPLASSALLQPLASSALLQQSGSPTFIQQSPSPAYITQPSSPSFIQQSVAPAYITQSVSPGFLQQSVPPAYITQSVPPAYVTQSAFPVFNQQSLTPAFLQQSLTPAFVQHSSGSPALLERPSSTRSIYQPAPAPAPVDAAVSYYFDPSQIYVDLASGRRVVQVPRSSATSSTPGYISIPVPDHLPADTQRVVVKASPVIQAGKRAWSYDVYVQRS</sequence>
<dbReference type="OrthoDB" id="2499658at2759"/>
<organism evidence="2 3">
    <name type="scientific">Hyalella azteca</name>
    <name type="common">Amphipod</name>
    <dbReference type="NCBI Taxonomy" id="294128"/>
    <lineage>
        <taxon>Eukaryota</taxon>
        <taxon>Metazoa</taxon>
        <taxon>Ecdysozoa</taxon>
        <taxon>Arthropoda</taxon>
        <taxon>Crustacea</taxon>
        <taxon>Multicrustacea</taxon>
        <taxon>Malacostraca</taxon>
        <taxon>Eumalacostraca</taxon>
        <taxon>Peracarida</taxon>
        <taxon>Amphipoda</taxon>
        <taxon>Senticaudata</taxon>
        <taxon>Talitrida</taxon>
        <taxon>Talitroidea</taxon>
        <taxon>Hyalellidae</taxon>
        <taxon>Hyalella</taxon>
    </lineage>
</organism>
<dbReference type="Proteomes" id="UP000694843">
    <property type="component" value="Unplaced"/>
</dbReference>
<feature type="region of interest" description="Disordered" evidence="1">
    <location>
        <begin position="619"/>
        <end position="643"/>
    </location>
</feature>
<dbReference type="GeneID" id="108677793"/>
<dbReference type="Gene3D" id="2.150.10.10">
    <property type="entry name" value="Serralysin-like metalloprotease, C-terminal"/>
    <property type="match status" value="1"/>
</dbReference>
<accession>A0A979FMS3</accession>
<dbReference type="KEGG" id="hazt:108677793"/>
<evidence type="ECO:0000313" key="2">
    <source>
        <dbReference type="Proteomes" id="UP000694843"/>
    </source>
</evidence>
<dbReference type="RefSeq" id="XP_047738349.1">
    <property type="nucleotide sequence ID" value="XM_047882393.1"/>
</dbReference>
<reference evidence="3" key="1">
    <citation type="submission" date="2025-08" db="UniProtKB">
        <authorList>
            <consortium name="RefSeq"/>
        </authorList>
    </citation>
    <scope>IDENTIFICATION</scope>
    <source>
        <tissue evidence="3">Whole organism</tissue>
    </source>
</reference>
<evidence type="ECO:0000256" key="1">
    <source>
        <dbReference type="SAM" id="MobiDB-lite"/>
    </source>
</evidence>
<dbReference type="AlphaFoldDB" id="A0A979FMS3"/>
<keyword evidence="2" id="KW-1185">Reference proteome</keyword>
<feature type="compositionally biased region" description="Polar residues" evidence="1">
    <location>
        <begin position="626"/>
        <end position="638"/>
    </location>
</feature>
<evidence type="ECO:0000313" key="3">
    <source>
        <dbReference type="RefSeq" id="XP_047738349.1"/>
    </source>
</evidence>
<feature type="region of interest" description="Disordered" evidence="1">
    <location>
        <begin position="92"/>
        <end position="115"/>
    </location>
</feature>
<protein>
    <submittedName>
        <fullName evidence="3">Serine-rich adhesin for platelets</fullName>
    </submittedName>
</protein>
<proteinExistence type="predicted"/>
<name>A0A979FMS3_HYAAZ</name>
<gene>
    <name evidence="3" type="primary">LOC108677793</name>
</gene>